<dbReference type="InterPro" id="IPR016032">
    <property type="entry name" value="Sig_transdc_resp-reg_C-effctor"/>
</dbReference>
<dbReference type="Proteomes" id="UP000078407">
    <property type="component" value="Unassembled WGS sequence"/>
</dbReference>
<name>A0ABX2WBG0_9ENTR</name>
<keyword evidence="1 2" id="KW-0238">DNA-binding</keyword>
<evidence type="ECO:0000256" key="1">
    <source>
        <dbReference type="ARBA" id="ARBA00023125"/>
    </source>
</evidence>
<feature type="region of interest" description="Disordered" evidence="3">
    <location>
        <begin position="202"/>
        <end position="231"/>
    </location>
</feature>
<feature type="DNA-binding region" description="OmpR/PhoB-type" evidence="2">
    <location>
        <begin position="5"/>
        <end position="108"/>
    </location>
</feature>
<reference evidence="6 7" key="1">
    <citation type="submission" date="2016-04" db="EMBL/GenBank/DDBJ databases">
        <title>ATOL: Assembling a taxonomically balanced genome-scale reconstruction of the evolutionary history of the Enterobacteriaceae.</title>
        <authorList>
            <person name="Plunkett G.III."/>
            <person name="Neeno-Eckwall E.C."/>
            <person name="Glasner J.D."/>
            <person name="Perna N.T."/>
        </authorList>
    </citation>
    <scope>NUCLEOTIDE SEQUENCE [LARGE SCALE GENOMIC DNA]</scope>
    <source>
        <strain evidence="6 7">ATCC 51602</strain>
    </source>
</reference>
<dbReference type="SMART" id="SM00862">
    <property type="entry name" value="Trans_reg_C"/>
    <property type="match status" value="1"/>
</dbReference>
<proteinExistence type="predicted"/>
<dbReference type="SUPFAM" id="SSF46894">
    <property type="entry name" value="C-terminal effector domain of the bipartite response regulators"/>
    <property type="match status" value="1"/>
</dbReference>
<organism evidence="6 7">
    <name type="scientific">Buttiauxella ferragutiae ATCC 51602</name>
    <dbReference type="NCBI Taxonomy" id="1354252"/>
    <lineage>
        <taxon>Bacteria</taxon>
        <taxon>Pseudomonadati</taxon>
        <taxon>Pseudomonadota</taxon>
        <taxon>Gammaproteobacteria</taxon>
        <taxon>Enterobacterales</taxon>
        <taxon>Enterobacteriaceae</taxon>
        <taxon>Buttiauxella</taxon>
    </lineage>
</organism>
<keyword evidence="4" id="KW-1133">Transmembrane helix</keyword>
<evidence type="ECO:0000256" key="2">
    <source>
        <dbReference type="PROSITE-ProRule" id="PRU01091"/>
    </source>
</evidence>
<evidence type="ECO:0000313" key="7">
    <source>
        <dbReference type="Proteomes" id="UP000078407"/>
    </source>
</evidence>
<keyword evidence="4" id="KW-0472">Membrane</keyword>
<comment type="caution">
    <text evidence="6">The sequence shown here is derived from an EMBL/GenBank/DDBJ whole genome shotgun (WGS) entry which is preliminary data.</text>
</comment>
<evidence type="ECO:0000256" key="4">
    <source>
        <dbReference type="SAM" id="Phobius"/>
    </source>
</evidence>
<dbReference type="Gene3D" id="1.10.10.10">
    <property type="entry name" value="Winged helix-like DNA-binding domain superfamily/Winged helix DNA-binding domain"/>
    <property type="match status" value="1"/>
</dbReference>
<evidence type="ECO:0000313" key="6">
    <source>
        <dbReference type="EMBL" id="OAT30245.1"/>
    </source>
</evidence>
<dbReference type="PROSITE" id="PS51755">
    <property type="entry name" value="OMPR_PHOB"/>
    <property type="match status" value="1"/>
</dbReference>
<keyword evidence="4" id="KW-0812">Transmembrane</keyword>
<dbReference type="InterPro" id="IPR001867">
    <property type="entry name" value="OmpR/PhoB-type_DNA-bd"/>
</dbReference>
<protein>
    <submittedName>
        <fullName evidence="6">Signal transduction response regulator</fullName>
    </submittedName>
</protein>
<dbReference type="EMBL" id="LXEQ01000019">
    <property type="protein sequence ID" value="OAT30245.1"/>
    <property type="molecule type" value="Genomic_DNA"/>
</dbReference>
<sequence length="231" mass="26401">MSNPGDKYIIDGMVVFDPEDKSIYNLLTHKKKKMHATCTRCLILMLENPSRVISQSEFLLFAWPDTHNDVSYNTFYQCILNLRRSFSEIKYEPKLIITVPRKGLCLSSSIDIVKTDTQTQATDSSTQPKNQIQVEQNKELLNTISTMDIDAEDIQTIKKKYKVLMTYVLPAAMTLILVLCILLRRELVHESELYISSFNSDKTNVNSKPQSDCTMEPVTSNKDAVTFNKSD</sequence>
<evidence type="ECO:0000259" key="5">
    <source>
        <dbReference type="PROSITE" id="PS51755"/>
    </source>
</evidence>
<accession>A0ABX2WBG0</accession>
<dbReference type="Pfam" id="PF00486">
    <property type="entry name" value="Trans_reg_C"/>
    <property type="match status" value="1"/>
</dbReference>
<gene>
    <name evidence="6" type="ORF">M976_01020</name>
</gene>
<feature type="domain" description="OmpR/PhoB-type" evidence="5">
    <location>
        <begin position="5"/>
        <end position="108"/>
    </location>
</feature>
<dbReference type="InterPro" id="IPR036388">
    <property type="entry name" value="WH-like_DNA-bd_sf"/>
</dbReference>
<evidence type="ECO:0000256" key="3">
    <source>
        <dbReference type="SAM" id="MobiDB-lite"/>
    </source>
</evidence>
<feature type="transmembrane region" description="Helical" evidence="4">
    <location>
        <begin position="164"/>
        <end position="183"/>
    </location>
</feature>
<dbReference type="RefSeq" id="WP_064542280.1">
    <property type="nucleotide sequence ID" value="NZ_LXEQ01000019.1"/>
</dbReference>
<keyword evidence="7" id="KW-1185">Reference proteome</keyword>